<comment type="caution">
    <text evidence="1">The sequence shown here is derived from an EMBL/GenBank/DDBJ whole genome shotgun (WGS) entry which is preliminary data.</text>
</comment>
<proteinExistence type="predicted"/>
<evidence type="ECO:0000313" key="1">
    <source>
        <dbReference type="EMBL" id="CDO56143.1"/>
    </source>
</evidence>
<sequence length="471" mass="53074">MFSMMPHFGPSHQDPHKTLYQHAYQPKCNCIICTSGPSSTFPNPLNTSVENPRSSSYVYYHCPTSTVSPASLKSHFPRHFLSSRTPSLSLFPSLSASTLPLMHTINLTSFPPTHMASPSPEPSLLLNEYLVYSTQPSTYSSSSKTDLSKTRYINKKRAFDSDDDNMGNDFDPSSPVSKRCRLTSQCSAFFCSEQTYTISSKFLSYGTKKDIQNMLDIEYGGSLIISKRRRSSEVKHKTVLRSIMNSTTKRPQGRPYSTEMIIDAIFPESLDELYSFLCLKRSTPQGHRAKLSSVHPMASNSVEKCYPVHENGIPVFSSSLEMIKYFTGKSYFSLVTAYRQSSVDRNPHKKGTCPVVKFEVEPVTDFSVGFLKRMAYPRYKAGMKVYLIPKHPPNLDAVNNDINAGKVIFYTHPGMFLQDQVQRLSQGLTVDTRSRIFHVDGIADISGHVVYDKNACKCRPIPKTRLNYILN</sequence>
<dbReference type="Proteomes" id="UP000242525">
    <property type="component" value="Unassembled WGS sequence"/>
</dbReference>
<protein>
    <submittedName>
        <fullName evidence="1">Uncharacterized protein</fullName>
    </submittedName>
</protein>
<organism evidence="1 2">
    <name type="scientific">Geotrichum candidum</name>
    <name type="common">Oospora lactis</name>
    <name type="synonym">Dipodascus geotrichum</name>
    <dbReference type="NCBI Taxonomy" id="1173061"/>
    <lineage>
        <taxon>Eukaryota</taxon>
        <taxon>Fungi</taxon>
        <taxon>Dikarya</taxon>
        <taxon>Ascomycota</taxon>
        <taxon>Saccharomycotina</taxon>
        <taxon>Dipodascomycetes</taxon>
        <taxon>Dipodascales</taxon>
        <taxon>Dipodascaceae</taxon>
        <taxon>Geotrichum</taxon>
    </lineage>
</organism>
<dbReference type="EMBL" id="CCBN010000014">
    <property type="protein sequence ID" value="CDO56143.1"/>
    <property type="molecule type" value="Genomic_DNA"/>
</dbReference>
<keyword evidence="2" id="KW-1185">Reference proteome</keyword>
<gene>
    <name evidence="1" type="ORF">BN980_GECA14s00005g</name>
</gene>
<evidence type="ECO:0000313" key="2">
    <source>
        <dbReference type="Proteomes" id="UP000242525"/>
    </source>
</evidence>
<accession>A0A0J9XFR9</accession>
<dbReference type="OrthoDB" id="4103456at2759"/>
<name>A0A0J9XFR9_GEOCN</name>
<dbReference type="AlphaFoldDB" id="A0A0J9XFR9"/>
<reference evidence="1" key="1">
    <citation type="submission" date="2014-03" db="EMBL/GenBank/DDBJ databases">
        <authorList>
            <person name="Casaregola S."/>
        </authorList>
    </citation>
    <scope>NUCLEOTIDE SEQUENCE [LARGE SCALE GENOMIC DNA]</scope>
    <source>
        <strain evidence="1">CLIB 918</strain>
    </source>
</reference>